<dbReference type="Proteomes" id="UP001499924">
    <property type="component" value="Unassembled WGS sequence"/>
</dbReference>
<dbReference type="Gene3D" id="1.20.120.450">
    <property type="entry name" value="dinb family like domain"/>
    <property type="match status" value="1"/>
</dbReference>
<evidence type="ECO:0000313" key="3">
    <source>
        <dbReference type="Proteomes" id="UP001499924"/>
    </source>
</evidence>
<proteinExistence type="predicted"/>
<dbReference type="InterPro" id="IPR017517">
    <property type="entry name" value="Maleyloyr_isom"/>
</dbReference>
<organism evidence="2 3">
    <name type="scientific">Blastococcus jejuensis</name>
    <dbReference type="NCBI Taxonomy" id="351224"/>
    <lineage>
        <taxon>Bacteria</taxon>
        <taxon>Bacillati</taxon>
        <taxon>Actinomycetota</taxon>
        <taxon>Actinomycetes</taxon>
        <taxon>Geodermatophilales</taxon>
        <taxon>Geodermatophilaceae</taxon>
        <taxon>Blastococcus</taxon>
    </lineage>
</organism>
<accession>A0ABP6PH83</accession>
<protein>
    <recommendedName>
        <fullName evidence="1">Mycothiol-dependent maleylpyruvate isomerase metal-binding domain-containing protein</fullName>
    </recommendedName>
</protein>
<dbReference type="NCBIfam" id="TIGR03083">
    <property type="entry name" value="maleylpyruvate isomerase family mycothiol-dependent enzyme"/>
    <property type="match status" value="1"/>
</dbReference>
<dbReference type="InterPro" id="IPR034660">
    <property type="entry name" value="DinB/YfiT-like"/>
</dbReference>
<sequence length="235" mass="25679">MRHRDWMAAAEEEYRRLGALLAELDAADWARPTDCSEWDVREVVAHLVGAAESTASVRELRRQQKLGRALRPGEADVDGMNAVQVRERADATPEQLRLDLVDAGTRGVRARRRLPGLLRALPIPFGPPLGTRPLGYLTDRIYTRDAWMHRIDIARATGRALALTAAHDGRIVADVVGEWARAHRQPHRLTLTGPAGGTWSAGVGGEEMALDAVEFCRTVSGRAPGAGLLAHPVPF</sequence>
<dbReference type="InterPro" id="IPR024344">
    <property type="entry name" value="MDMPI_metal-binding"/>
</dbReference>
<dbReference type="SUPFAM" id="SSF109854">
    <property type="entry name" value="DinB/YfiT-like putative metalloenzymes"/>
    <property type="match status" value="1"/>
</dbReference>
<reference evidence="3" key="1">
    <citation type="journal article" date="2019" name="Int. J. Syst. Evol. Microbiol.">
        <title>The Global Catalogue of Microorganisms (GCM) 10K type strain sequencing project: providing services to taxonomists for standard genome sequencing and annotation.</title>
        <authorList>
            <consortium name="The Broad Institute Genomics Platform"/>
            <consortium name="The Broad Institute Genome Sequencing Center for Infectious Disease"/>
            <person name="Wu L."/>
            <person name="Ma J."/>
        </authorList>
    </citation>
    <scope>NUCLEOTIDE SEQUENCE [LARGE SCALE GENOMIC DNA]</scope>
    <source>
        <strain evidence="3">JCM 15614</strain>
    </source>
</reference>
<dbReference type="Pfam" id="PF11716">
    <property type="entry name" value="MDMPI_N"/>
    <property type="match status" value="1"/>
</dbReference>
<feature type="domain" description="Mycothiol-dependent maleylpyruvate isomerase metal-binding" evidence="1">
    <location>
        <begin position="12"/>
        <end position="154"/>
    </location>
</feature>
<keyword evidence="3" id="KW-1185">Reference proteome</keyword>
<name>A0ABP6PH83_9ACTN</name>
<dbReference type="EMBL" id="BAAAVV010000008">
    <property type="protein sequence ID" value="GAA3176628.1"/>
    <property type="molecule type" value="Genomic_DNA"/>
</dbReference>
<comment type="caution">
    <text evidence="2">The sequence shown here is derived from an EMBL/GenBank/DDBJ whole genome shotgun (WGS) entry which is preliminary data.</text>
</comment>
<evidence type="ECO:0000313" key="2">
    <source>
        <dbReference type="EMBL" id="GAA3176628.1"/>
    </source>
</evidence>
<gene>
    <name evidence="2" type="ORF">GCM10010531_32870</name>
</gene>
<evidence type="ECO:0000259" key="1">
    <source>
        <dbReference type="Pfam" id="PF11716"/>
    </source>
</evidence>